<dbReference type="KEGG" id="pcot:PCOAH_00011950"/>
<feature type="compositionally biased region" description="Pro residues" evidence="1">
    <location>
        <begin position="435"/>
        <end position="446"/>
    </location>
</feature>
<name>A0A1B1DVJ3_9APIC</name>
<dbReference type="GeneID" id="30907921"/>
<proteinExistence type="predicted"/>
<feature type="compositionally biased region" description="Basic and acidic residues" evidence="1">
    <location>
        <begin position="686"/>
        <end position="710"/>
    </location>
</feature>
<keyword evidence="2" id="KW-0812">Transmembrane</keyword>
<feature type="domain" description="Schizont-infected cell agglutination extracellular beta" evidence="3">
    <location>
        <begin position="464"/>
        <end position="637"/>
    </location>
</feature>
<dbReference type="Pfam" id="PF12878">
    <property type="entry name" value="SICA_beta"/>
    <property type="match status" value="1"/>
</dbReference>
<dbReference type="Proteomes" id="UP000092716">
    <property type="component" value="Chromosome 5"/>
</dbReference>
<feature type="region of interest" description="Disordered" evidence="1">
    <location>
        <begin position="1"/>
        <end position="53"/>
    </location>
</feature>
<keyword evidence="2" id="KW-1133">Transmembrane helix</keyword>
<feature type="compositionally biased region" description="Pro residues" evidence="1">
    <location>
        <begin position="420"/>
        <end position="429"/>
    </location>
</feature>
<feature type="region of interest" description="Disordered" evidence="1">
    <location>
        <begin position="682"/>
        <end position="742"/>
    </location>
</feature>
<dbReference type="InterPro" id="IPR024285">
    <property type="entry name" value="SICA_extracell_b"/>
</dbReference>
<organism evidence="4 5">
    <name type="scientific">Plasmodium coatneyi</name>
    <dbReference type="NCBI Taxonomy" id="208452"/>
    <lineage>
        <taxon>Eukaryota</taxon>
        <taxon>Sar</taxon>
        <taxon>Alveolata</taxon>
        <taxon>Apicomplexa</taxon>
        <taxon>Aconoidasida</taxon>
        <taxon>Haemosporida</taxon>
        <taxon>Plasmodiidae</taxon>
        <taxon>Plasmodium</taxon>
    </lineage>
</organism>
<feature type="transmembrane region" description="Helical" evidence="2">
    <location>
        <begin position="749"/>
        <end position="770"/>
    </location>
</feature>
<feature type="region of interest" description="Disordered" evidence="1">
    <location>
        <begin position="384"/>
        <end position="459"/>
    </location>
</feature>
<accession>A0A1B1DVJ3</accession>
<protein>
    <submittedName>
        <fullName evidence="4">SICA antigen</fullName>
    </submittedName>
</protein>
<gene>
    <name evidence="4" type="ORF">PCOAH_00011950</name>
</gene>
<dbReference type="OrthoDB" id="10669398at2759"/>
<sequence>MAPQKKTKFEQQQTHPPKEAAEEEEHSPGSGAPRTRRARRAADGTRSKARKGIQFDGEFVITLGQGDMKTERVPSSGQGTKGDYVLLEYGGQGPPTISWDNSNKGPTTTKVPQVEVKTAVAVNKNKRTARYKCPNGTNDDVFVDVEEEYDDDENEKERSITEWFNLFSEDVRQEDDKKYKELNILLPLCGGLEEHLGDDMGKYEKFCEIMMKNIMFVTNPKNQYKNKEGKEKTPCKRTVNNIPICDLLKAWTYFMHLFCAPKGVIDYTFEKVKKVREEFKGALNKDQEYAECAYDGAPNIPDDNAGVLPHDVQQLLLTNMLYYKIMKESTKQKWCTDGAKWQDLINTLEDSARLRVDKDKPDQIISADDESNSVHKIVKQVEERLKEEKEEEKEQMSEVLQPAKEEKPVVVPQPEVSTPQLPPKPPQAPASPVLPARPPPPPPRRPSTPRQALPSSEDCTNKKTLCQRANCVAHNWFNDRTTNDGDGRQYWCNFWGGNDVGRVLRELSKAMTNGNGTDAGLCENIQDRNSTTPSEANKKACEYITKGLQHIYSIKEEEKQKYGNQKKNNRIFDQVIGCLFLNAYANKLRNLEKCPIEEKIIEQAFNEGNTQKETWCLDKGNGDCPVCEREQNYGECKLNTDSKLWYSGGCDKDKDNIKNKLDNMLRAEGKITQTLTDINNLCTDTTKPEAKDAKPERKESKEEIKPKVNDPSDTPAADDNQQPALRGGGSPSHDTPSVLPLTHKKENPVLPYLPLAPAVLGISVMSYLLWKVKNK</sequence>
<evidence type="ECO:0000256" key="2">
    <source>
        <dbReference type="SAM" id="Phobius"/>
    </source>
</evidence>
<feature type="compositionally biased region" description="Low complexity" evidence="1">
    <location>
        <begin position="409"/>
        <end position="419"/>
    </location>
</feature>
<dbReference type="AlphaFoldDB" id="A0A1B1DVJ3"/>
<dbReference type="EMBL" id="CP016243">
    <property type="protein sequence ID" value="ANQ06659.1"/>
    <property type="molecule type" value="Genomic_DNA"/>
</dbReference>
<evidence type="ECO:0000313" key="5">
    <source>
        <dbReference type="Proteomes" id="UP000092716"/>
    </source>
</evidence>
<evidence type="ECO:0000256" key="1">
    <source>
        <dbReference type="SAM" id="MobiDB-lite"/>
    </source>
</evidence>
<dbReference type="VEuPathDB" id="PlasmoDB:PCOAH_00011950"/>
<feature type="compositionally biased region" description="Basic and acidic residues" evidence="1">
    <location>
        <begin position="384"/>
        <end position="396"/>
    </location>
</feature>
<keyword evidence="2" id="KW-0472">Membrane</keyword>
<keyword evidence="5" id="KW-1185">Reference proteome</keyword>
<evidence type="ECO:0000313" key="4">
    <source>
        <dbReference type="EMBL" id="ANQ06659.1"/>
    </source>
</evidence>
<dbReference type="RefSeq" id="XP_019913354.1">
    <property type="nucleotide sequence ID" value="XM_020058004.1"/>
</dbReference>
<evidence type="ECO:0000259" key="3">
    <source>
        <dbReference type="Pfam" id="PF12878"/>
    </source>
</evidence>
<reference evidence="5" key="1">
    <citation type="submission" date="2016-06" db="EMBL/GenBank/DDBJ databases">
        <title>First high quality genome sequence of Plasmodium coatneyi using continuous long reads from single molecule, real-time sequencing.</title>
        <authorList>
            <person name="Chien J.-T."/>
            <person name="Pakala S.B."/>
            <person name="Geraldo J.A."/>
            <person name="Lapp S.A."/>
            <person name="Barnwell J.W."/>
            <person name="Kissinger J.C."/>
            <person name="Galinski M.R."/>
            <person name="Humphrey J.C."/>
        </authorList>
    </citation>
    <scope>NUCLEOTIDE SEQUENCE [LARGE SCALE GENOMIC DNA]</scope>
    <source>
        <strain evidence="5">Hackeri</strain>
    </source>
</reference>